<accession>A0A6N3EN59</accession>
<evidence type="ECO:0000313" key="2">
    <source>
        <dbReference type="EMBL" id="VYU41148.1"/>
    </source>
</evidence>
<dbReference type="EMBL" id="CACRTX010000013">
    <property type="protein sequence ID" value="VYU41148.1"/>
    <property type="molecule type" value="Genomic_DNA"/>
</dbReference>
<dbReference type="InterPro" id="IPR007737">
    <property type="entry name" value="Mga_HTH"/>
</dbReference>
<evidence type="ECO:0000259" key="1">
    <source>
        <dbReference type="Pfam" id="PF05043"/>
    </source>
</evidence>
<dbReference type="RefSeq" id="WP_421758288.1">
    <property type="nucleotide sequence ID" value="NZ_CACRTX010000013.1"/>
</dbReference>
<dbReference type="AlphaFoldDB" id="A0A6N3EN59"/>
<organism evidence="2">
    <name type="scientific">Enterococcus casseliflavus</name>
    <name type="common">Enterococcus flavescens</name>
    <dbReference type="NCBI Taxonomy" id="37734"/>
    <lineage>
        <taxon>Bacteria</taxon>
        <taxon>Bacillati</taxon>
        <taxon>Bacillota</taxon>
        <taxon>Bacilli</taxon>
        <taxon>Lactobacillales</taxon>
        <taxon>Enterococcaceae</taxon>
        <taxon>Enterococcus</taxon>
    </lineage>
</organism>
<gene>
    <name evidence="2" type="ORF">ECLFYP2_03230</name>
</gene>
<reference evidence="2" key="1">
    <citation type="submission" date="2019-11" db="EMBL/GenBank/DDBJ databases">
        <authorList>
            <person name="Feng L."/>
        </authorList>
    </citation>
    <scope>NUCLEOTIDE SEQUENCE</scope>
    <source>
        <strain evidence="2">ECasseliflavusLFYP2</strain>
    </source>
</reference>
<dbReference type="Pfam" id="PF05043">
    <property type="entry name" value="Mga"/>
    <property type="match status" value="1"/>
</dbReference>
<sequence>MYYIEKVYSLFITKKQVNKLIILKKALISDEVSVKTLCEELNKTTTQIKQLVLEINYDADRFIDDDIFFLKENDGRLNFELASDSMKKIEVFGKIKKIYFKYSQYYQLINYLFKHRKTKIVDISEDLMFSVSYCYKLLEYIKRVFVTQKIPISVKKNADWIHISGTEACIRMYHYLFELMACDTYLNNSFISIKDPVSENYDAMDTTRAKHQLMFSIMENAISQGYVVENVETHDLELLNCMENIHDSLPIIEKLPLKNTDTINKELVYYSFWRFLFIPEFISDDEKSERGKKLKSLNHINIVEFSEKITNKLCNKYFVDSKTLNIIFYEIVINTWSYTHLFTENFLSREILSSSQKRMTDIEQIVIESANETNFLDEEDLIYIKKLTQIIASNILFQENDLIYIAVSGINQPEYINVVKNILSKMYSHNFIQFTTNIVKADIVISDCAIGNTTKEVNFVFMDCIQKKENWEKLTLLIQSLIMEKCVYKNLTMIGK</sequence>
<protein>
    <submittedName>
        <fullName evidence="2">Mga helix-turn-helix domain protein</fullName>
    </submittedName>
</protein>
<feature type="domain" description="Mga helix-turn-helix" evidence="1">
    <location>
        <begin position="95"/>
        <end position="177"/>
    </location>
</feature>
<name>A0A6N3EN59_ENTCA</name>
<proteinExistence type="predicted"/>